<protein>
    <submittedName>
        <fullName evidence="1">Uncharacterized protein</fullName>
    </submittedName>
</protein>
<reference evidence="1 2" key="1">
    <citation type="submission" date="2020-03" db="EMBL/GenBank/DDBJ databases">
        <title>Draft Genome Sequence of Cudoniella acicularis.</title>
        <authorList>
            <person name="Buettner E."/>
            <person name="Kellner H."/>
        </authorList>
    </citation>
    <scope>NUCLEOTIDE SEQUENCE [LARGE SCALE GENOMIC DNA]</scope>
    <source>
        <strain evidence="1 2">DSM 108380</strain>
    </source>
</reference>
<dbReference type="EMBL" id="JAAMPI010000332">
    <property type="protein sequence ID" value="KAF4632610.1"/>
    <property type="molecule type" value="Genomic_DNA"/>
</dbReference>
<organism evidence="1 2">
    <name type="scientific">Cudoniella acicularis</name>
    <dbReference type="NCBI Taxonomy" id="354080"/>
    <lineage>
        <taxon>Eukaryota</taxon>
        <taxon>Fungi</taxon>
        <taxon>Dikarya</taxon>
        <taxon>Ascomycota</taxon>
        <taxon>Pezizomycotina</taxon>
        <taxon>Leotiomycetes</taxon>
        <taxon>Helotiales</taxon>
        <taxon>Tricladiaceae</taxon>
        <taxon>Cudoniella</taxon>
    </lineage>
</organism>
<comment type="caution">
    <text evidence="1">The sequence shown here is derived from an EMBL/GenBank/DDBJ whole genome shotgun (WGS) entry which is preliminary data.</text>
</comment>
<sequence length="193" mass="21892">MPINEDTSTSSNDSNDDIIDVISAKRPSNSSKRSFKTANNEVDNYTILYKRPKGDKDTTLPDSQYLYELIIRNPKPITLSERTSIRATSRRFMTEEEAKQMTKPDVIIVIIGEDIEEMSQPDLAIVIMDEGTEQTIKTASTIVIDEVIEQTAKTDSVIEIIDDDTEKMTKPRRKSPRNAVKRSFKDFVVNNSL</sequence>
<evidence type="ECO:0000313" key="2">
    <source>
        <dbReference type="Proteomes" id="UP000566819"/>
    </source>
</evidence>
<keyword evidence="2" id="KW-1185">Reference proteome</keyword>
<accession>A0A8H4W5M9</accession>
<gene>
    <name evidence="1" type="ORF">G7Y89_g5521</name>
</gene>
<name>A0A8H4W5M9_9HELO</name>
<dbReference type="AlphaFoldDB" id="A0A8H4W5M9"/>
<evidence type="ECO:0000313" key="1">
    <source>
        <dbReference type="EMBL" id="KAF4632610.1"/>
    </source>
</evidence>
<proteinExistence type="predicted"/>
<dbReference type="Proteomes" id="UP000566819">
    <property type="component" value="Unassembled WGS sequence"/>
</dbReference>